<proteinExistence type="predicted"/>
<evidence type="ECO:0000313" key="2">
    <source>
        <dbReference type="Proteomes" id="UP000694387"/>
    </source>
</evidence>
<dbReference type="GO" id="GO:0005762">
    <property type="term" value="C:mitochondrial large ribosomal subunit"/>
    <property type="evidence" value="ECO:0007669"/>
    <property type="project" value="Ensembl"/>
</dbReference>
<dbReference type="PANTHER" id="PTHR15909:SF0">
    <property type="entry name" value="LARGE RIBOSOMAL SUBUNIT PROTEIN BL35M"/>
    <property type="match status" value="1"/>
</dbReference>
<sequence>MAAPAFAGAVRAASGILRPLNVLASSAYRNCAKNACLGSALSTRHFSPLQTPVVSSAPRLITCVGNLTCGHTATVFNRVAPLLPNILKLPVRTVTYFSSRKGKRKTVKAVIYRFLRLHSGLWLRRKAVPQTSLHSSVTTIPSLFILNFSGLLMKQLSRTWTIVLQEKGCFTGVVFGISTSKSETFSRVKKFFTLLFLQFSHKSEPLAALTSPLY</sequence>
<dbReference type="GeneTree" id="ENSGT00390000007547"/>
<organism evidence="1 2">
    <name type="scientific">Equus asinus</name>
    <name type="common">Donkey</name>
    <name type="synonym">Equus africanus asinus</name>
    <dbReference type="NCBI Taxonomy" id="9793"/>
    <lineage>
        <taxon>Eukaryota</taxon>
        <taxon>Metazoa</taxon>
        <taxon>Chordata</taxon>
        <taxon>Craniata</taxon>
        <taxon>Vertebrata</taxon>
        <taxon>Euteleostomi</taxon>
        <taxon>Mammalia</taxon>
        <taxon>Eutheria</taxon>
        <taxon>Laurasiatheria</taxon>
        <taxon>Perissodactyla</taxon>
        <taxon>Equidae</taxon>
        <taxon>Equus</taxon>
    </lineage>
</organism>
<reference evidence="1 2" key="1">
    <citation type="journal article" date="2020" name="Nat. Commun.">
        <title>Donkey genomes provide new insights into domestication and selection for coat color.</title>
        <authorList>
            <person name="Wang"/>
            <person name="C."/>
            <person name="Li"/>
            <person name="H."/>
            <person name="Guo"/>
            <person name="Y."/>
            <person name="Huang"/>
            <person name="J."/>
            <person name="Sun"/>
            <person name="Y."/>
            <person name="Min"/>
            <person name="J."/>
            <person name="Wang"/>
            <person name="J."/>
            <person name="Fang"/>
            <person name="X."/>
            <person name="Zhao"/>
            <person name="Z."/>
            <person name="Wang"/>
            <person name="S."/>
            <person name="Zhang"/>
            <person name="Y."/>
            <person name="Liu"/>
            <person name="Q."/>
            <person name="Jiang"/>
            <person name="Q."/>
            <person name="Wang"/>
            <person name="X."/>
            <person name="Guo"/>
            <person name="Y."/>
            <person name="Yang"/>
            <person name="C."/>
            <person name="Wang"/>
            <person name="Y."/>
            <person name="Tian"/>
            <person name="F."/>
            <person name="Zhuang"/>
            <person name="G."/>
            <person name="Fan"/>
            <person name="Y."/>
            <person name="Gao"/>
            <person name="Q."/>
            <person name="Li"/>
            <person name="Y."/>
            <person name="Ju"/>
            <person name="Z."/>
            <person name="Li"/>
            <person name="J."/>
            <person name="Li"/>
            <person name="R."/>
            <person name="Hou"/>
            <person name="M."/>
            <person name="Yang"/>
            <person name="G."/>
            <person name="Liu"/>
            <person name="G."/>
            <person name="Liu"/>
            <person name="W."/>
            <person name="Guo"/>
            <person name="J."/>
            <person name="Pan"/>
            <person name="S."/>
            <person name="Fan"/>
            <person name="G."/>
            <person name="Zhang"/>
            <person name="W."/>
            <person name="Zhang"/>
            <person name="R."/>
            <person name="Yu"/>
            <person name="J."/>
            <person name="Zhang"/>
            <person name="X."/>
            <person name="Yin"/>
            <person name="Q."/>
            <person name="Ji"/>
            <person name="C."/>
            <person name="Jin"/>
            <person name="Y."/>
            <person name="Yue"/>
            <person name="G."/>
            <person name="Liu"/>
            <person name="M."/>
            <person name="Xu"/>
            <person name="J."/>
            <person name="Liu"/>
            <person name="S."/>
            <person name="Jordana"/>
            <person name="J."/>
            <person name="Noce"/>
            <person name="A."/>
            <person name="Amills"/>
            <person name="M."/>
            <person name="Wu"/>
            <person name="D.D."/>
            <person name="Li"/>
            <person name="S."/>
            <person name="Zhou"/>
            <person name="X. and Zhong"/>
            <person name="J."/>
        </authorList>
    </citation>
    <scope>NUCLEOTIDE SEQUENCE [LARGE SCALE GENOMIC DNA]</scope>
</reference>
<evidence type="ECO:0000313" key="1">
    <source>
        <dbReference type="Ensembl" id="ENSEASP00005040350.1"/>
    </source>
</evidence>
<dbReference type="Ensembl" id="ENSEAST00005039656.1">
    <property type="protein sequence ID" value="ENSEASP00005040350.1"/>
    <property type="gene ID" value="ENSEASG00005001655.2"/>
</dbReference>
<gene>
    <name evidence="1" type="primary">MRPL35</name>
</gene>
<dbReference type="Proteomes" id="UP000694387">
    <property type="component" value="Chromosome 6"/>
</dbReference>
<name>A0A9L0IHD2_EQUAS</name>
<keyword evidence="2" id="KW-1185">Reference proteome</keyword>
<protein>
    <submittedName>
        <fullName evidence="1">Mitochondrial ribosomal protein L35</fullName>
    </submittedName>
</protein>
<dbReference type="AlphaFoldDB" id="A0A9L0IHD2"/>
<reference evidence="1" key="2">
    <citation type="submission" date="2025-08" db="UniProtKB">
        <authorList>
            <consortium name="Ensembl"/>
        </authorList>
    </citation>
    <scope>IDENTIFICATION</scope>
</reference>
<reference evidence="1" key="3">
    <citation type="submission" date="2025-09" db="UniProtKB">
        <authorList>
            <consortium name="Ensembl"/>
        </authorList>
    </citation>
    <scope>IDENTIFICATION</scope>
</reference>
<dbReference type="InterPro" id="IPR019338">
    <property type="entry name" value="Ribosomal_bL35m"/>
</dbReference>
<accession>A0A9L0IHD2</accession>
<dbReference type="PANTHER" id="PTHR15909">
    <property type="entry name" value="39S RIBOSOMAL PROTEIN L35, MITOCHONDRIAL"/>
    <property type="match status" value="1"/>
</dbReference>